<dbReference type="Proteomes" id="UP000618943">
    <property type="component" value="Unassembled WGS sequence"/>
</dbReference>
<gene>
    <name evidence="2" type="ORF">JFL43_07620</name>
</gene>
<dbReference type="PANTHER" id="PTHR42951">
    <property type="entry name" value="METALLO-BETA-LACTAMASE DOMAIN-CONTAINING"/>
    <property type="match status" value="1"/>
</dbReference>
<keyword evidence="3" id="KW-1185">Reference proteome</keyword>
<evidence type="ECO:0000313" key="2">
    <source>
        <dbReference type="EMBL" id="MBK3494728.1"/>
    </source>
</evidence>
<dbReference type="SMART" id="SM00849">
    <property type="entry name" value="Lactamase_B"/>
    <property type="match status" value="1"/>
</dbReference>
<dbReference type="EMBL" id="JAEOAH010000006">
    <property type="protein sequence ID" value="MBK3494728.1"/>
    <property type="molecule type" value="Genomic_DNA"/>
</dbReference>
<dbReference type="RefSeq" id="WP_100795504.1">
    <property type="nucleotide sequence ID" value="NZ_JAEOAH010000006.1"/>
</dbReference>
<dbReference type="InterPro" id="IPR050855">
    <property type="entry name" value="NDM-1-like"/>
</dbReference>
<dbReference type="InterPro" id="IPR001279">
    <property type="entry name" value="Metallo-B-lactamas"/>
</dbReference>
<feature type="domain" description="Metallo-beta-lactamase" evidence="1">
    <location>
        <begin position="20"/>
        <end position="212"/>
    </location>
</feature>
<dbReference type="Pfam" id="PF00753">
    <property type="entry name" value="Lactamase_B"/>
    <property type="match status" value="1"/>
</dbReference>
<protein>
    <submittedName>
        <fullName evidence="2">MBL fold metallo-hydrolase</fullName>
    </submittedName>
</protein>
<reference evidence="2 3" key="1">
    <citation type="submission" date="2020-12" db="EMBL/GenBank/DDBJ databases">
        <title>YIM B01967 draft genome.</title>
        <authorList>
            <person name="Yan X."/>
        </authorList>
    </citation>
    <scope>NUCLEOTIDE SEQUENCE [LARGE SCALE GENOMIC DNA]</scope>
    <source>
        <strain evidence="2 3">YIM B01967</strain>
    </source>
</reference>
<organism evidence="2 3">
    <name type="scientific">Viridibacillus soli</name>
    <dbReference type="NCBI Taxonomy" id="2798301"/>
    <lineage>
        <taxon>Bacteria</taxon>
        <taxon>Bacillati</taxon>
        <taxon>Bacillota</taxon>
        <taxon>Bacilli</taxon>
        <taxon>Bacillales</taxon>
        <taxon>Caryophanaceae</taxon>
        <taxon>Viridibacillus</taxon>
    </lineage>
</organism>
<accession>A0ABS1H5N3</accession>
<dbReference type="CDD" id="cd07721">
    <property type="entry name" value="yflN-like_MBL-fold"/>
    <property type="match status" value="1"/>
</dbReference>
<proteinExistence type="predicted"/>
<name>A0ABS1H5N3_9BACL</name>
<comment type="caution">
    <text evidence="2">The sequence shown here is derived from an EMBL/GenBank/DDBJ whole genome shotgun (WGS) entry which is preliminary data.</text>
</comment>
<dbReference type="InterPro" id="IPR036866">
    <property type="entry name" value="RibonucZ/Hydroxyglut_hydro"/>
</dbReference>
<sequence length="239" mass="25875">MRITKIGTVYQLSFMPRLFPINCYLVEEENELTLIDAALAYSAKGIIKAAKNIGKPITRIILTHAHDDHIGALDTLKELLPDAQVSISSRDALLLAGNTTLLPNEANSPIRGGVSKSIKTKPDLLLENGNRIGSLEVIYTPGHTPGSITLLDTRNRSLIAGDALQTRGGIAVAGMIKPLFPFPAFGTWDKLTALESAKKLSSYNPSLLAVGHGKMLEQPADKIDRAVAEAEIKFQQNRK</sequence>
<dbReference type="PANTHER" id="PTHR42951:SF9">
    <property type="entry name" value="METAL-DEPENDENT HYDROLASE"/>
    <property type="match status" value="1"/>
</dbReference>
<evidence type="ECO:0000259" key="1">
    <source>
        <dbReference type="SMART" id="SM00849"/>
    </source>
</evidence>
<dbReference type="Gene3D" id="3.60.15.10">
    <property type="entry name" value="Ribonuclease Z/Hydroxyacylglutathione hydrolase-like"/>
    <property type="match status" value="1"/>
</dbReference>
<evidence type="ECO:0000313" key="3">
    <source>
        <dbReference type="Proteomes" id="UP000618943"/>
    </source>
</evidence>
<dbReference type="SUPFAM" id="SSF56281">
    <property type="entry name" value="Metallo-hydrolase/oxidoreductase"/>
    <property type="match status" value="1"/>
</dbReference>